<reference evidence="1" key="1">
    <citation type="submission" date="2018-06" db="EMBL/GenBank/DDBJ databases">
        <authorList>
            <person name="Zhirakovskaya E."/>
        </authorList>
    </citation>
    <scope>NUCLEOTIDE SEQUENCE</scope>
</reference>
<protein>
    <submittedName>
        <fullName evidence="1">Uncharacterized protein</fullName>
    </submittedName>
</protein>
<sequence>MYKWILKDDSEVCLCENCSKKDYKKLIIRVPWKASERDNVACCERCGKEGDITI</sequence>
<dbReference type="EMBL" id="UOEX01000015">
    <property type="protein sequence ID" value="VAW32889.1"/>
    <property type="molecule type" value="Genomic_DNA"/>
</dbReference>
<gene>
    <name evidence="1" type="ORF">MNBD_DELTA03-857</name>
</gene>
<name>A0A3B0V7P9_9ZZZZ</name>
<proteinExistence type="predicted"/>
<dbReference type="AlphaFoldDB" id="A0A3B0V7P9"/>
<evidence type="ECO:0000313" key="1">
    <source>
        <dbReference type="EMBL" id="VAW32889.1"/>
    </source>
</evidence>
<organism evidence="1">
    <name type="scientific">hydrothermal vent metagenome</name>
    <dbReference type="NCBI Taxonomy" id="652676"/>
    <lineage>
        <taxon>unclassified sequences</taxon>
        <taxon>metagenomes</taxon>
        <taxon>ecological metagenomes</taxon>
    </lineage>
</organism>
<accession>A0A3B0V7P9</accession>